<evidence type="ECO:0000259" key="2">
    <source>
        <dbReference type="PROSITE" id="PS51913"/>
    </source>
</evidence>
<name>A0A562W8H9_9BACT</name>
<comment type="caution">
    <text evidence="3">The sequence shown here is derived from an EMBL/GenBank/DDBJ whole genome shotgun (WGS) entry which is preliminary data.</text>
</comment>
<keyword evidence="1" id="KW-0804">Transcription</keyword>
<dbReference type="RefSeq" id="WP_145019812.1">
    <property type="nucleotide sequence ID" value="NZ_VLLN01000005.1"/>
</dbReference>
<dbReference type="GO" id="GO:0006355">
    <property type="term" value="P:regulation of DNA-templated transcription"/>
    <property type="evidence" value="ECO:0007669"/>
    <property type="project" value="InterPro"/>
</dbReference>
<dbReference type="Proteomes" id="UP000319449">
    <property type="component" value="Unassembled WGS sequence"/>
</dbReference>
<evidence type="ECO:0000313" key="3">
    <source>
        <dbReference type="EMBL" id="TWJ26536.1"/>
    </source>
</evidence>
<reference evidence="3 4" key="1">
    <citation type="submission" date="2019-07" db="EMBL/GenBank/DDBJ databases">
        <title>Genomic Encyclopedia of Archaeal and Bacterial Type Strains, Phase II (KMG-II): from individual species to whole genera.</title>
        <authorList>
            <person name="Goeker M."/>
        </authorList>
    </citation>
    <scope>NUCLEOTIDE SEQUENCE [LARGE SCALE GENOMIC DNA]</scope>
    <source>
        <strain evidence="3 4">ATCC BAA-1139</strain>
    </source>
</reference>
<dbReference type="AlphaFoldDB" id="A0A562W8H9"/>
<dbReference type="EMBL" id="VLLN01000005">
    <property type="protein sequence ID" value="TWJ26536.1"/>
    <property type="molecule type" value="Genomic_DNA"/>
</dbReference>
<sequence>MNTNDTIAEVAQKVLREMGRAASIDELYAEIVRRKLYEFNTPTPEHVLRTTIRRHTGNVERVDSSDEVLFELVSEDVYGLSSGTRTTTRKRAGSGMKRIQRANDKEEIIKNLMSDQVGVFKEIWKLLLFAAQVGMRNDKRLPLKALDAGKGIDQSTFGNCPAWPGVLYLMTLAETQKSDCLSGSEKAEDDRVSVFQEYANGGLEVLRDFFAGRPLDLDGLLAFIETQREESAGRLDLELTI</sequence>
<keyword evidence="4" id="KW-1185">Reference proteome</keyword>
<organism evidence="3 4">
    <name type="scientific">Geobacter argillaceus</name>
    <dbReference type="NCBI Taxonomy" id="345631"/>
    <lineage>
        <taxon>Bacteria</taxon>
        <taxon>Pseudomonadati</taxon>
        <taxon>Thermodesulfobacteriota</taxon>
        <taxon>Desulfuromonadia</taxon>
        <taxon>Geobacterales</taxon>
        <taxon>Geobacteraceae</taxon>
        <taxon>Geobacter</taxon>
    </lineage>
</organism>
<dbReference type="InterPro" id="IPR023983">
    <property type="entry name" value="DNA_S_mod_dnd_assoc_4"/>
</dbReference>
<gene>
    <name evidence="3" type="ORF">JN12_01248</name>
</gene>
<feature type="domain" description="HTH HARE-type" evidence="2">
    <location>
        <begin position="5"/>
        <end position="83"/>
    </location>
</feature>
<dbReference type="NCBIfam" id="TIGR04062">
    <property type="entry name" value="dnd_assoc_4"/>
    <property type="match status" value="1"/>
</dbReference>
<accession>A0A562W8H9</accession>
<proteinExistence type="predicted"/>
<evidence type="ECO:0000256" key="1">
    <source>
        <dbReference type="ARBA" id="ARBA00023163"/>
    </source>
</evidence>
<dbReference type="PROSITE" id="PS51913">
    <property type="entry name" value="HTH_HARE"/>
    <property type="match status" value="1"/>
</dbReference>
<dbReference type="InterPro" id="IPR007759">
    <property type="entry name" value="Asxl_HARE-HTH"/>
</dbReference>
<evidence type="ECO:0000313" key="4">
    <source>
        <dbReference type="Proteomes" id="UP000319449"/>
    </source>
</evidence>
<dbReference type="OrthoDB" id="5515959at2"/>
<protein>
    <submittedName>
        <fullName evidence="3">Dnd system-associated protein 4</fullName>
    </submittedName>
</protein>